<dbReference type="InterPro" id="IPR058240">
    <property type="entry name" value="rSAM_sf"/>
</dbReference>
<feature type="domain" description="PDZ" evidence="2">
    <location>
        <begin position="6"/>
        <end position="55"/>
    </location>
</feature>
<feature type="domain" description="DUF512" evidence="1">
    <location>
        <begin position="221"/>
        <end position="414"/>
    </location>
</feature>
<dbReference type="InterPro" id="IPR013785">
    <property type="entry name" value="Aldolase_TIM"/>
</dbReference>
<dbReference type="EMBL" id="UGPP01000001">
    <property type="protein sequence ID" value="STY71676.1"/>
    <property type="molecule type" value="Genomic_DNA"/>
</dbReference>
<gene>
    <name evidence="4" type="ORF">NCTC10571_01838</name>
</gene>
<organism evidence="4 5">
    <name type="scientific">Megamonas hypermegale</name>
    <dbReference type="NCBI Taxonomy" id="158847"/>
    <lineage>
        <taxon>Bacteria</taxon>
        <taxon>Bacillati</taxon>
        <taxon>Bacillota</taxon>
        <taxon>Negativicutes</taxon>
        <taxon>Selenomonadales</taxon>
        <taxon>Selenomonadaceae</taxon>
        <taxon>Megamonas</taxon>
    </lineage>
</organism>
<proteinExistence type="predicted"/>
<dbReference type="InterPro" id="IPR041489">
    <property type="entry name" value="PDZ_6"/>
</dbReference>
<dbReference type="RefSeq" id="WP_115151939.1">
    <property type="nucleotide sequence ID" value="NZ_UGPP01000001.1"/>
</dbReference>
<dbReference type="InterPro" id="IPR045375">
    <property type="entry name" value="Put_radical_SAM-like_N"/>
</dbReference>
<sequence>MAKGGIISAIHQGSLAEELELVPGDKIISINEQELTDIIDLSFALADEEIEMLIEHENGEQEIIAFEKDIDEELGAEFESAVFGKIRQCANNCYFCFVDQVAPNMRDSLYIKDDDYRLSFLYGNFVTMTNMGPRDLERIHRLHLSPLYISVHTTNPKLRGEMLRTKRGELIMEQLAKLNEADVEYHTQVVLCPGLNDGAELDRTIQDIISMQPYAKTLGIVPVGLTKFRENCYPLKTFDAQGAKKVIEQVRHWQEKMRKQTGKNFIYLSDEFYLLAGEPLPKAEEYDGFPQLDNGIGLTRNFIEQWKETEINSNNYQKPLNLDIICGKSAGKVIKNLVDELNIDNLNANVLALENEFFGHEVTVTGLLTGQDIIKNLKQNKANRDGIIIPSCALREGEDIFLDDYTLEDIKKAFPDEEVKVASDAIMLKNLLADWHNIKCERSKAIYTWQSNASYTK</sequence>
<dbReference type="Pfam" id="PF04459">
    <property type="entry name" value="DUF512"/>
    <property type="match status" value="1"/>
</dbReference>
<dbReference type="STRING" id="1122216.GCA_000423385_02007"/>
<accession>A0A378NUY4</accession>
<feature type="domain" description="Putative radical SAM N-terminal" evidence="3">
    <location>
        <begin position="68"/>
        <end position="215"/>
    </location>
</feature>
<evidence type="ECO:0000259" key="2">
    <source>
        <dbReference type="Pfam" id="PF17820"/>
    </source>
</evidence>
<dbReference type="Pfam" id="PF19238">
    <property type="entry name" value="Radical_SAM_2"/>
    <property type="match status" value="1"/>
</dbReference>
<evidence type="ECO:0000313" key="4">
    <source>
        <dbReference type="EMBL" id="STY71676.1"/>
    </source>
</evidence>
<evidence type="ECO:0000259" key="3">
    <source>
        <dbReference type="Pfam" id="PF19238"/>
    </source>
</evidence>
<dbReference type="Gene3D" id="3.20.20.70">
    <property type="entry name" value="Aldolase class I"/>
    <property type="match status" value="1"/>
</dbReference>
<dbReference type="InterPro" id="IPR007549">
    <property type="entry name" value="DUF512"/>
</dbReference>
<dbReference type="InterPro" id="IPR036034">
    <property type="entry name" value="PDZ_sf"/>
</dbReference>
<dbReference type="AlphaFoldDB" id="A0A378NUY4"/>
<dbReference type="Proteomes" id="UP000255234">
    <property type="component" value="Unassembled WGS sequence"/>
</dbReference>
<protein>
    <submittedName>
        <fullName evidence="4">Putative FeS-containing Cyanobacterial-specific oxidoreductase</fullName>
    </submittedName>
</protein>
<dbReference type="Gene3D" id="2.30.42.10">
    <property type="match status" value="1"/>
</dbReference>
<dbReference type="SUPFAM" id="SSF50156">
    <property type="entry name" value="PDZ domain-like"/>
    <property type="match status" value="1"/>
</dbReference>
<dbReference type="Pfam" id="PF17820">
    <property type="entry name" value="PDZ_6"/>
    <property type="match status" value="1"/>
</dbReference>
<reference evidence="4 5" key="1">
    <citation type="submission" date="2018-06" db="EMBL/GenBank/DDBJ databases">
        <authorList>
            <consortium name="Pathogen Informatics"/>
            <person name="Doyle S."/>
        </authorList>
    </citation>
    <scope>NUCLEOTIDE SEQUENCE [LARGE SCALE GENOMIC DNA]</scope>
    <source>
        <strain evidence="4 5">NCTC10571</strain>
    </source>
</reference>
<name>A0A378NUY4_9FIRM</name>
<evidence type="ECO:0000313" key="5">
    <source>
        <dbReference type="Proteomes" id="UP000255234"/>
    </source>
</evidence>
<dbReference type="SUPFAM" id="SSF102114">
    <property type="entry name" value="Radical SAM enzymes"/>
    <property type="match status" value="1"/>
</dbReference>
<evidence type="ECO:0000259" key="1">
    <source>
        <dbReference type="Pfam" id="PF04459"/>
    </source>
</evidence>